<reference evidence="10" key="1">
    <citation type="journal article" date="2020" name="Stud. Mycol.">
        <title>101 Dothideomycetes genomes: a test case for predicting lifestyles and emergence of pathogens.</title>
        <authorList>
            <person name="Haridas S."/>
            <person name="Albert R."/>
            <person name="Binder M."/>
            <person name="Bloem J."/>
            <person name="Labutti K."/>
            <person name="Salamov A."/>
            <person name="Andreopoulos B."/>
            <person name="Baker S."/>
            <person name="Barry K."/>
            <person name="Bills G."/>
            <person name="Bluhm B."/>
            <person name="Cannon C."/>
            <person name="Castanera R."/>
            <person name="Culley D."/>
            <person name="Daum C."/>
            <person name="Ezra D."/>
            <person name="Gonzalez J."/>
            <person name="Henrissat B."/>
            <person name="Kuo A."/>
            <person name="Liang C."/>
            <person name="Lipzen A."/>
            <person name="Lutzoni F."/>
            <person name="Magnuson J."/>
            <person name="Mondo S."/>
            <person name="Nolan M."/>
            <person name="Ohm R."/>
            <person name="Pangilinan J."/>
            <person name="Park H.-J."/>
            <person name="Ramirez L."/>
            <person name="Alfaro M."/>
            <person name="Sun H."/>
            <person name="Tritt A."/>
            <person name="Yoshinaga Y."/>
            <person name="Zwiers L.-H."/>
            <person name="Turgeon B."/>
            <person name="Goodwin S."/>
            <person name="Spatafora J."/>
            <person name="Crous P."/>
            <person name="Grigoriev I."/>
        </authorList>
    </citation>
    <scope>NUCLEOTIDE SEQUENCE</scope>
    <source>
        <strain evidence="10">CBS 116005</strain>
    </source>
</reference>
<dbReference type="AlphaFoldDB" id="A0A6G1L256"/>
<dbReference type="Pfam" id="PF01328">
    <property type="entry name" value="Peroxidase_2"/>
    <property type="match status" value="1"/>
</dbReference>
<comment type="cofactor">
    <cofactor evidence="1">
        <name>heme b</name>
        <dbReference type="ChEBI" id="CHEBI:60344"/>
    </cofactor>
</comment>
<gene>
    <name evidence="10" type="ORF">EJ03DRAFT_376908</name>
</gene>
<keyword evidence="8" id="KW-0732">Signal</keyword>
<dbReference type="GO" id="GO:0004601">
    <property type="term" value="F:peroxidase activity"/>
    <property type="evidence" value="ECO:0007669"/>
    <property type="project" value="UniProtKB-KW"/>
</dbReference>
<evidence type="ECO:0000256" key="2">
    <source>
        <dbReference type="ARBA" id="ARBA00022559"/>
    </source>
</evidence>
<keyword evidence="5" id="KW-0560">Oxidoreductase</keyword>
<proteinExistence type="inferred from homology"/>
<protein>
    <submittedName>
        <fullName evidence="10">Cloroperoxidase</fullName>
    </submittedName>
</protein>
<dbReference type="Proteomes" id="UP000799436">
    <property type="component" value="Unassembled WGS sequence"/>
</dbReference>
<keyword evidence="4" id="KW-0479">Metal-binding</keyword>
<evidence type="ECO:0000313" key="11">
    <source>
        <dbReference type="Proteomes" id="UP000799436"/>
    </source>
</evidence>
<evidence type="ECO:0000256" key="6">
    <source>
        <dbReference type="ARBA" id="ARBA00023004"/>
    </source>
</evidence>
<dbReference type="InterPro" id="IPR000028">
    <property type="entry name" value="Chloroperoxidase"/>
</dbReference>
<dbReference type="EMBL" id="ML995870">
    <property type="protein sequence ID" value="KAF2766508.1"/>
    <property type="molecule type" value="Genomic_DNA"/>
</dbReference>
<keyword evidence="6" id="KW-0408">Iron</keyword>
<sequence length="398" mass="41993">MLSFETLAVCGLLPVIASAYPWAFNIANGGTGQGISEAIPSQLTKRANAGICPVYVTRQGAAPYNDIYPSSYTGAKDGLPGTGKGGVLVPAKGDTAHAYEAPSSTDIRGPCPGLNTLANHHFICHDGLTTYTEMVDAAQNVYNWEWDLASFVATTGVVQNGDPVTGHMSIGCTGGLSVSDTGLPTHNKFEVDASLARTDYALSPAGDVYTVNGSLFGQMINTCSDEGFSLKCMAKYDQQRYNESLNTNGQFFNGPFAFFVLGTSLLPLDSFANFKSGTANPTTYNHNETLPPDWYNRPEALSLPFIADQVFTQYGLYPTPLGGNTGAPNTFVGLNYPGFVENGTLENASAVGGLCLLYQTIAIGVPTALLQIVAQNVAAANFVETNLASPFAAYGCKT</sequence>
<keyword evidence="2 10" id="KW-0575">Peroxidase</keyword>
<dbReference type="OrthoDB" id="407298at2759"/>
<name>A0A6G1L256_9PEZI</name>
<feature type="signal peptide" evidence="8">
    <location>
        <begin position="1"/>
        <end position="19"/>
    </location>
</feature>
<feature type="domain" description="Heme haloperoxidase family profile" evidence="9">
    <location>
        <begin position="95"/>
        <end position="308"/>
    </location>
</feature>
<evidence type="ECO:0000259" key="9">
    <source>
        <dbReference type="PROSITE" id="PS51405"/>
    </source>
</evidence>
<evidence type="ECO:0000256" key="7">
    <source>
        <dbReference type="ARBA" id="ARBA00025795"/>
    </source>
</evidence>
<keyword evidence="11" id="KW-1185">Reference proteome</keyword>
<feature type="chain" id="PRO_5026283980" evidence="8">
    <location>
        <begin position="20"/>
        <end position="398"/>
    </location>
</feature>
<dbReference type="PANTHER" id="PTHR33577">
    <property type="entry name" value="STERIGMATOCYSTIN BIOSYNTHESIS PEROXIDASE STCC-RELATED"/>
    <property type="match status" value="1"/>
</dbReference>
<dbReference type="InterPro" id="IPR036851">
    <property type="entry name" value="Chloroperoxidase-like_sf"/>
</dbReference>
<evidence type="ECO:0000256" key="5">
    <source>
        <dbReference type="ARBA" id="ARBA00023002"/>
    </source>
</evidence>
<comment type="similarity">
    <text evidence="7">Belongs to the chloroperoxidase family.</text>
</comment>
<dbReference type="GO" id="GO:0046872">
    <property type="term" value="F:metal ion binding"/>
    <property type="evidence" value="ECO:0007669"/>
    <property type="project" value="UniProtKB-KW"/>
</dbReference>
<evidence type="ECO:0000256" key="1">
    <source>
        <dbReference type="ARBA" id="ARBA00001970"/>
    </source>
</evidence>
<evidence type="ECO:0000256" key="8">
    <source>
        <dbReference type="SAM" id="SignalP"/>
    </source>
</evidence>
<dbReference type="SUPFAM" id="SSF47571">
    <property type="entry name" value="Cloroperoxidase"/>
    <property type="match status" value="1"/>
</dbReference>
<dbReference type="Gene3D" id="1.10.489.10">
    <property type="entry name" value="Chloroperoxidase-like"/>
    <property type="match status" value="1"/>
</dbReference>
<dbReference type="PANTHER" id="PTHR33577:SF15">
    <property type="entry name" value="HEME HALOPEROXIDASE FAMILY PROFILE DOMAIN-CONTAINING PROTEIN"/>
    <property type="match status" value="1"/>
</dbReference>
<evidence type="ECO:0000256" key="3">
    <source>
        <dbReference type="ARBA" id="ARBA00022617"/>
    </source>
</evidence>
<evidence type="ECO:0000313" key="10">
    <source>
        <dbReference type="EMBL" id="KAF2766508.1"/>
    </source>
</evidence>
<accession>A0A6G1L256</accession>
<evidence type="ECO:0000256" key="4">
    <source>
        <dbReference type="ARBA" id="ARBA00022723"/>
    </source>
</evidence>
<dbReference type="PROSITE" id="PS51405">
    <property type="entry name" value="HEME_HALOPEROXIDASE"/>
    <property type="match status" value="1"/>
</dbReference>
<keyword evidence="3" id="KW-0349">Heme</keyword>
<organism evidence="10 11">
    <name type="scientific">Teratosphaeria nubilosa</name>
    <dbReference type="NCBI Taxonomy" id="161662"/>
    <lineage>
        <taxon>Eukaryota</taxon>
        <taxon>Fungi</taxon>
        <taxon>Dikarya</taxon>
        <taxon>Ascomycota</taxon>
        <taxon>Pezizomycotina</taxon>
        <taxon>Dothideomycetes</taxon>
        <taxon>Dothideomycetidae</taxon>
        <taxon>Mycosphaerellales</taxon>
        <taxon>Teratosphaeriaceae</taxon>
        <taxon>Teratosphaeria</taxon>
    </lineage>
</organism>